<gene>
    <name evidence="1" type="ORF">CALK_0385</name>
</gene>
<name>U7D8C8_9BACT</name>
<evidence type="ECO:0000313" key="1">
    <source>
        <dbReference type="EMBL" id="ERP39215.1"/>
    </source>
</evidence>
<accession>U7D8C8</accession>
<dbReference type="Proteomes" id="UP000017148">
    <property type="component" value="Unassembled WGS sequence"/>
</dbReference>
<dbReference type="EMBL" id="ASJR01000002">
    <property type="protein sequence ID" value="ERP39215.1"/>
    <property type="molecule type" value="Genomic_DNA"/>
</dbReference>
<sequence length="351" mass="39211">MIRLALVLFFFFSTLHVGAVELLTVPFQRMPRSVKRMQFNSGGASTLWGPGQTSAVGASLLPLHGESERNHSLSGAHINFDDGNKHLFVGAYSTDLFPDVALGIELSRLRSFSGPDTIDYNALYLGVSHLHSQGRDSYLYTGVTVSLHTVRDDLGIVAPHQNLSEDEKTDTYGEHLLTADISLMEFDLYNGANFALVLENIVGYRWLENTVQRSSASKKRHSVGKWTGSQLRSLLISGANNIAIPHTESRLIIPMDVRFWGPLNRDLRERSKMRNRIEFFTGAELVRDSRLGLVFGYAWKNETVTTDPIHDIPHLRPEHSISGGLSFYQSNISIHAALHDNHWGVELITGF</sequence>
<keyword evidence="2" id="KW-1185">Reference proteome</keyword>
<dbReference type="RefSeq" id="WP_022635928.1">
    <property type="nucleotide sequence ID" value="NZ_ASJR01000002.1"/>
</dbReference>
<protein>
    <submittedName>
        <fullName evidence="1">Uncharacterized protein</fullName>
    </submittedName>
</protein>
<proteinExistence type="predicted"/>
<dbReference type="AlphaFoldDB" id="U7D8C8"/>
<reference evidence="1 2" key="1">
    <citation type="journal article" date="2013" name="Environ. Microbiol.">
        <title>Genome analysis of Chitinivibrio alkaliphilus gen. nov., sp. nov., a novel extremely haloalkaliphilic anaerobic chitinolytic bacterium from the candidate phylum Termite Group 3.</title>
        <authorList>
            <person name="Sorokin D.Y."/>
            <person name="Gumerov V.M."/>
            <person name="Rakitin A.L."/>
            <person name="Beletsky A.V."/>
            <person name="Damste J.S."/>
            <person name="Muyzer G."/>
            <person name="Mardanov A.V."/>
            <person name="Ravin N.V."/>
        </authorList>
    </citation>
    <scope>NUCLEOTIDE SEQUENCE [LARGE SCALE GENOMIC DNA]</scope>
    <source>
        <strain evidence="1 2">ACht1</strain>
    </source>
</reference>
<organism evidence="1 2">
    <name type="scientific">Chitinivibrio alkaliphilus ACht1</name>
    <dbReference type="NCBI Taxonomy" id="1313304"/>
    <lineage>
        <taxon>Bacteria</taxon>
        <taxon>Pseudomonadati</taxon>
        <taxon>Fibrobacterota</taxon>
        <taxon>Chitinivibrionia</taxon>
        <taxon>Chitinivibrionales</taxon>
        <taxon>Chitinivibrionaceae</taxon>
        <taxon>Chitinivibrio</taxon>
    </lineage>
</organism>
<comment type="caution">
    <text evidence="1">The sequence shown here is derived from an EMBL/GenBank/DDBJ whole genome shotgun (WGS) entry which is preliminary data.</text>
</comment>
<evidence type="ECO:0000313" key="2">
    <source>
        <dbReference type="Proteomes" id="UP000017148"/>
    </source>
</evidence>